<evidence type="ECO:0008006" key="3">
    <source>
        <dbReference type="Google" id="ProtNLM"/>
    </source>
</evidence>
<accession>A0A0F8YY42</accession>
<evidence type="ECO:0000256" key="1">
    <source>
        <dbReference type="SAM" id="Phobius"/>
    </source>
</evidence>
<protein>
    <recommendedName>
        <fullName evidence="3">HTH cro/C1-type domain-containing protein</fullName>
    </recommendedName>
</protein>
<comment type="caution">
    <text evidence="2">The sequence shown here is derived from an EMBL/GenBank/DDBJ whole genome shotgun (WGS) entry which is preliminary data.</text>
</comment>
<feature type="transmembrane region" description="Helical" evidence="1">
    <location>
        <begin position="72"/>
        <end position="93"/>
    </location>
</feature>
<gene>
    <name evidence="2" type="ORF">LCGC14_2840020</name>
</gene>
<keyword evidence="1" id="KW-1133">Transmembrane helix</keyword>
<keyword evidence="1" id="KW-0472">Membrane</keyword>
<sequence length="103" mass="11840">MHFPLHYGRIFLVKTTPELAAQKAAYKKAFVKRTIVARDGAGFEPDEMAHELGVKPNTYSTYERFVVMPHFLLPRFIMLTDVSAAYMLGMARYKRKAKLTTIK</sequence>
<proteinExistence type="predicted"/>
<organism evidence="2">
    <name type="scientific">marine sediment metagenome</name>
    <dbReference type="NCBI Taxonomy" id="412755"/>
    <lineage>
        <taxon>unclassified sequences</taxon>
        <taxon>metagenomes</taxon>
        <taxon>ecological metagenomes</taxon>
    </lineage>
</organism>
<keyword evidence="1" id="KW-0812">Transmembrane</keyword>
<dbReference type="EMBL" id="LAZR01054329">
    <property type="protein sequence ID" value="KKK78790.1"/>
    <property type="molecule type" value="Genomic_DNA"/>
</dbReference>
<dbReference type="AlphaFoldDB" id="A0A0F8YY42"/>
<name>A0A0F8YY42_9ZZZZ</name>
<reference evidence="2" key="1">
    <citation type="journal article" date="2015" name="Nature">
        <title>Complex archaea that bridge the gap between prokaryotes and eukaryotes.</title>
        <authorList>
            <person name="Spang A."/>
            <person name="Saw J.H."/>
            <person name="Jorgensen S.L."/>
            <person name="Zaremba-Niedzwiedzka K."/>
            <person name="Martijn J."/>
            <person name="Lind A.E."/>
            <person name="van Eijk R."/>
            <person name="Schleper C."/>
            <person name="Guy L."/>
            <person name="Ettema T.J."/>
        </authorList>
    </citation>
    <scope>NUCLEOTIDE SEQUENCE</scope>
</reference>
<evidence type="ECO:0000313" key="2">
    <source>
        <dbReference type="EMBL" id="KKK78790.1"/>
    </source>
</evidence>